<dbReference type="CDD" id="cd19543">
    <property type="entry name" value="DCL_NRPS"/>
    <property type="match status" value="1"/>
</dbReference>
<dbReference type="PROSITE" id="PS00455">
    <property type="entry name" value="AMP_BINDING"/>
    <property type="match status" value="1"/>
</dbReference>
<evidence type="ECO:0000259" key="5">
    <source>
        <dbReference type="PROSITE" id="PS50075"/>
    </source>
</evidence>
<accession>D9XUM9</accession>
<dbReference type="SUPFAM" id="SSF52777">
    <property type="entry name" value="CoA-dependent acyltransferases"/>
    <property type="match status" value="4"/>
</dbReference>
<evidence type="ECO:0000313" key="6">
    <source>
        <dbReference type="EMBL" id="EFL42375.1"/>
    </source>
</evidence>
<evidence type="ECO:0000256" key="1">
    <source>
        <dbReference type="ARBA" id="ARBA00001957"/>
    </source>
</evidence>
<dbReference type="SUPFAM" id="SSF56801">
    <property type="entry name" value="Acetyl-CoA synthetase-like"/>
    <property type="match status" value="1"/>
</dbReference>
<dbReference type="PANTHER" id="PTHR45527:SF1">
    <property type="entry name" value="FATTY ACID SYNTHASE"/>
    <property type="match status" value="1"/>
</dbReference>
<dbReference type="Pfam" id="PF00550">
    <property type="entry name" value="PP-binding"/>
    <property type="match status" value="1"/>
</dbReference>
<dbReference type="InterPro" id="IPR020845">
    <property type="entry name" value="AMP-binding_CS"/>
</dbReference>
<dbReference type="InterPro" id="IPR000873">
    <property type="entry name" value="AMP-dep_synth/lig_dom"/>
</dbReference>
<dbReference type="Pfam" id="PF00501">
    <property type="entry name" value="AMP-binding"/>
    <property type="match status" value="1"/>
</dbReference>
<dbReference type="eggNOG" id="COG1020">
    <property type="taxonomic scope" value="Bacteria"/>
</dbReference>
<dbReference type="PANTHER" id="PTHR45527">
    <property type="entry name" value="NONRIBOSOMAL PEPTIDE SYNTHETASE"/>
    <property type="match status" value="1"/>
</dbReference>
<dbReference type="GO" id="GO:0003824">
    <property type="term" value="F:catalytic activity"/>
    <property type="evidence" value="ECO:0007669"/>
    <property type="project" value="InterPro"/>
</dbReference>
<dbReference type="InterPro" id="IPR036736">
    <property type="entry name" value="ACP-like_sf"/>
</dbReference>
<dbReference type="STRING" id="467200.SSRG_05179"/>
<dbReference type="Pfam" id="PF13193">
    <property type="entry name" value="AMP-binding_C"/>
    <property type="match status" value="1"/>
</dbReference>
<dbReference type="Pfam" id="PF00668">
    <property type="entry name" value="Condensation"/>
    <property type="match status" value="2"/>
</dbReference>
<dbReference type="InterPro" id="IPR001242">
    <property type="entry name" value="Condensation_dom"/>
</dbReference>
<sequence>MDVYTVQLVLDLEGRLDADRLHAAARELIQRHPNLRAGFVAGEFEESLQVIPSTVEIPWREHDLEGAPAHTHEAEAGRLADEDRLRRFDLGEPPLMRFLLVRMGPERHRLVWTVHHILIDGWSGPLLVRELFALYAGRVLGPVVSYREFLGWLRGRDRGAAEVAWRGALAGLEEPTLLAAGRLPGSVVVPESVVVDLPGGVSSAVEAGARRAGVTLNSVVQAVWGVLLGRLTGRWDVVFGATVSGRPAEIPGVESMVGLFINTLPVRVRVVPGESLVGLVRRVQEEQSALLAHQHLGLADIQALAGLGTLFDTATVFENQPHSGLDDVAAASGVRLTRMSGRDGTHYPLGLVVGSGGALRLRVDYRPDVFSRREVEGLVARLRGLLEAFAADPEAVVGRLDVVTAAERSLVLERWNESAAVVEGLTFPELFEEWVARAPESIAVVCGDVELSYAELNARANRLARLLVGRGVGPESVVALVLPRSVEFVVGMLGVLKAGGAYVPVDPEYPRERVAFMFGDARPVCAVTTTEYADVVPDGGDALTFDVPETVSALSRMSGRDVTNDERLSVLSLGSPAYVIYTSGSTGRPKGVVVSHSGVASLVATFGGVFGAGPGCGVLQFASPGFDASVWDVCMALLTGGRLVLVPAGGEGFAAGGELARLVTVSGVSHVTLPPALLPSLPVEEFPSGLVMTVAGDSCPPEVIGRWARGRRLLHVYGATEVTAACTVGGPMTGEVHPSVGRPMVNARVYVLDAALRPVPPGVAGEIYVAGPGLARGYLGRAGLTAGRFVADPFGAAGERMYRTGDRGRWRADGELDFLGRVDGQVKIRGFRIEPGEVEGVLAGHPSVARVAVVVREDRPGDRRLVAYVVPAGQHGDGLEQELQEHAARVLPDYMVPAAVVVLDELPLNVNGKLDRPALPVPDYASQVSGRGPRTAQEEILAGLFAEVLGLERVGVDDDFFTLGGHSLTATRLAARVGALFGVDLGVRAVFEAPTVERLARSVTARLAGGGQASRRALGAVAERGERVPLSYAQQRLWFIDRLTPAMGLYNVPFAVRLNERLDPDAMRAALAEVVARHESLRTVFPEEGGAAWQRVLPADQAQVPLIERDVVADDLEESLVEAASQGFDLADGLPLRAHLYTVDDGSSVLLLVVHHIAADGWSMGPLARDLSHAYTARVAGAAPVWGTELAVQYADYTLWQRALLDDDAVGAEQLGYWREALQGLPAELDLPTSRPRPATASHEGGRIAFTWDAELHAGVVELARGSGVSVFMVVQAALAALLTRLGAGTDVPLGAPVAGRTDPALDDLVGFFVNTLVLRTDT</sequence>
<dbReference type="GO" id="GO:0008610">
    <property type="term" value="P:lipid biosynthetic process"/>
    <property type="evidence" value="ECO:0007669"/>
    <property type="project" value="UniProtKB-ARBA"/>
</dbReference>
<dbReference type="Gene3D" id="3.30.559.30">
    <property type="entry name" value="Nonribosomal peptide synthetase, condensation domain"/>
    <property type="match status" value="2"/>
</dbReference>
<feature type="non-terminal residue" evidence="6">
    <location>
        <position position="1323"/>
    </location>
</feature>
<dbReference type="InterPro" id="IPR045851">
    <property type="entry name" value="AMP-bd_C_sf"/>
</dbReference>
<gene>
    <name evidence="6" type="ORF">SSRG_05179</name>
</gene>
<dbReference type="FunFam" id="3.40.50.12780:FF:000012">
    <property type="entry name" value="Non-ribosomal peptide synthetase"/>
    <property type="match status" value="1"/>
</dbReference>
<dbReference type="InterPro" id="IPR006162">
    <property type="entry name" value="Ppantetheine_attach_site"/>
</dbReference>
<name>D9XUM9_9ACTN</name>
<dbReference type="PROSITE" id="PS50075">
    <property type="entry name" value="CARRIER"/>
    <property type="match status" value="1"/>
</dbReference>
<dbReference type="InterPro" id="IPR009081">
    <property type="entry name" value="PP-bd_ACP"/>
</dbReference>
<comment type="cofactor">
    <cofactor evidence="1">
        <name>pantetheine 4'-phosphate</name>
        <dbReference type="ChEBI" id="CHEBI:47942"/>
    </cofactor>
</comment>
<reference evidence="6" key="1">
    <citation type="submission" date="2009-02" db="EMBL/GenBank/DDBJ databases">
        <title>Annotation of Streptomyces griseoflavus strain Tu4000.</title>
        <authorList>
            <consortium name="The Broad Institute Genome Sequencing Platform"/>
            <consortium name="Broad Institute Microbial Sequencing Center"/>
            <person name="Fischbach M."/>
            <person name="Godfrey P."/>
            <person name="Ward D."/>
            <person name="Young S."/>
            <person name="Zeng Q."/>
            <person name="Koehrsen M."/>
            <person name="Alvarado L."/>
            <person name="Berlin A.M."/>
            <person name="Bochicchio J."/>
            <person name="Borenstein D."/>
            <person name="Chapman S.B."/>
            <person name="Chen Z."/>
            <person name="Engels R."/>
            <person name="Freedman E."/>
            <person name="Gellesch M."/>
            <person name="Goldberg J."/>
            <person name="Griggs A."/>
            <person name="Gujja S."/>
            <person name="Heilman E.R."/>
            <person name="Heiman D.I."/>
            <person name="Hepburn T.A."/>
            <person name="Howarth C."/>
            <person name="Jen D."/>
            <person name="Larson L."/>
            <person name="Lewis B."/>
            <person name="Mehta T."/>
            <person name="Park D."/>
            <person name="Pearson M."/>
            <person name="Richards J."/>
            <person name="Roberts A."/>
            <person name="Saif S."/>
            <person name="Shea T.D."/>
            <person name="Shenoy N."/>
            <person name="Sisk P."/>
            <person name="Stolte C."/>
            <person name="Sykes S.N."/>
            <person name="Thomson T."/>
            <person name="Walk T."/>
            <person name="White J."/>
            <person name="Yandava C."/>
            <person name="Straight P."/>
            <person name="Clardy J."/>
            <person name="Hung D."/>
            <person name="Kolter R."/>
            <person name="Mekalanos J."/>
            <person name="Walker S."/>
            <person name="Walsh C.T."/>
            <person name="Wieland-Brown L.C."/>
            <person name="Haas B."/>
            <person name="Nusbaum C."/>
            <person name="Birren B."/>
        </authorList>
    </citation>
    <scope>NUCLEOTIDE SEQUENCE [LARGE SCALE GENOMIC DNA]</scope>
    <source>
        <strain evidence="6">Tu4000</strain>
    </source>
</reference>
<organism evidence="6 7">
    <name type="scientific">Streptomyces griseoflavus Tu4000</name>
    <dbReference type="NCBI Taxonomy" id="467200"/>
    <lineage>
        <taxon>Bacteria</taxon>
        <taxon>Bacillati</taxon>
        <taxon>Actinomycetota</taxon>
        <taxon>Actinomycetes</taxon>
        <taxon>Kitasatosporales</taxon>
        <taxon>Streptomycetaceae</taxon>
        <taxon>Streptomyces</taxon>
    </lineage>
</organism>
<dbReference type="GO" id="GO:0044550">
    <property type="term" value="P:secondary metabolite biosynthetic process"/>
    <property type="evidence" value="ECO:0007669"/>
    <property type="project" value="UniProtKB-ARBA"/>
</dbReference>
<keyword evidence="3" id="KW-0596">Phosphopantetheine</keyword>
<dbReference type="FunFam" id="3.40.50.980:FF:000001">
    <property type="entry name" value="Non-ribosomal peptide synthetase"/>
    <property type="match status" value="1"/>
</dbReference>
<evidence type="ECO:0000313" key="7">
    <source>
        <dbReference type="Proteomes" id="UP000002968"/>
    </source>
</evidence>
<dbReference type="Proteomes" id="UP000002968">
    <property type="component" value="Unassembled WGS sequence"/>
</dbReference>
<dbReference type="GO" id="GO:0005737">
    <property type="term" value="C:cytoplasm"/>
    <property type="evidence" value="ECO:0007669"/>
    <property type="project" value="TreeGrafter"/>
</dbReference>
<dbReference type="InterPro" id="IPR020806">
    <property type="entry name" value="PKS_PP-bd"/>
</dbReference>
<dbReference type="GO" id="GO:0017000">
    <property type="term" value="P:antibiotic biosynthetic process"/>
    <property type="evidence" value="ECO:0007669"/>
    <property type="project" value="UniProtKB-ARBA"/>
</dbReference>
<proteinExistence type="inferred from homology"/>
<dbReference type="Gene3D" id="1.10.1200.10">
    <property type="entry name" value="ACP-like"/>
    <property type="match status" value="1"/>
</dbReference>
<dbReference type="Gene3D" id="3.30.559.10">
    <property type="entry name" value="Chloramphenicol acetyltransferase-like domain"/>
    <property type="match status" value="2"/>
</dbReference>
<dbReference type="InterPro" id="IPR025110">
    <property type="entry name" value="AMP-bd_C"/>
</dbReference>
<dbReference type="InterPro" id="IPR023213">
    <property type="entry name" value="CAT-like_dom_sf"/>
</dbReference>
<dbReference type="InterPro" id="IPR010071">
    <property type="entry name" value="AA_adenyl_dom"/>
</dbReference>
<dbReference type="PROSITE" id="PS00012">
    <property type="entry name" value="PHOSPHOPANTETHEINE"/>
    <property type="match status" value="1"/>
</dbReference>
<dbReference type="GO" id="GO:0031177">
    <property type="term" value="F:phosphopantetheine binding"/>
    <property type="evidence" value="ECO:0007669"/>
    <property type="project" value="InterPro"/>
</dbReference>
<dbReference type="SUPFAM" id="SSF47336">
    <property type="entry name" value="ACP-like"/>
    <property type="match status" value="1"/>
</dbReference>
<protein>
    <submittedName>
        <fullName evidence="6">Linear gramicidin synthetase LgrD</fullName>
    </submittedName>
</protein>
<dbReference type="GO" id="GO:0043041">
    <property type="term" value="P:amino acid activation for nonribosomal peptide biosynthetic process"/>
    <property type="evidence" value="ECO:0007669"/>
    <property type="project" value="TreeGrafter"/>
</dbReference>
<dbReference type="FunFam" id="2.30.38.10:FF:000001">
    <property type="entry name" value="Non-ribosomal peptide synthetase PvdI"/>
    <property type="match status" value="1"/>
</dbReference>
<dbReference type="Gene3D" id="3.40.50.12780">
    <property type="entry name" value="N-terminal domain of ligase-like"/>
    <property type="match status" value="1"/>
</dbReference>
<feature type="domain" description="Carrier" evidence="5">
    <location>
        <begin position="932"/>
        <end position="1007"/>
    </location>
</feature>
<dbReference type="FunFam" id="3.30.300.30:FF:000010">
    <property type="entry name" value="Enterobactin synthetase component F"/>
    <property type="match status" value="1"/>
</dbReference>
<dbReference type="SMART" id="SM00823">
    <property type="entry name" value="PKS_PP"/>
    <property type="match status" value="1"/>
</dbReference>
<dbReference type="FunFam" id="1.10.1200.10:FF:000005">
    <property type="entry name" value="Nonribosomal peptide synthetase 1"/>
    <property type="match status" value="1"/>
</dbReference>
<dbReference type="EMBL" id="GG657758">
    <property type="protein sequence ID" value="EFL42375.1"/>
    <property type="molecule type" value="Genomic_DNA"/>
</dbReference>
<dbReference type="NCBIfam" id="TIGR01733">
    <property type="entry name" value="AA-adenyl-dom"/>
    <property type="match status" value="1"/>
</dbReference>
<comment type="similarity">
    <text evidence="2">Belongs to the ATP-dependent AMP-binding enzyme family.</text>
</comment>
<keyword evidence="7" id="KW-1185">Reference proteome</keyword>
<dbReference type="HOGENOM" id="CLU_000022_2_2_11"/>
<evidence type="ECO:0000256" key="4">
    <source>
        <dbReference type="ARBA" id="ARBA00022553"/>
    </source>
</evidence>
<dbReference type="InterPro" id="IPR042099">
    <property type="entry name" value="ANL_N_sf"/>
</dbReference>
<evidence type="ECO:0000256" key="2">
    <source>
        <dbReference type="ARBA" id="ARBA00006432"/>
    </source>
</evidence>
<dbReference type="Gene3D" id="3.30.300.30">
    <property type="match status" value="1"/>
</dbReference>
<evidence type="ECO:0000256" key="3">
    <source>
        <dbReference type="ARBA" id="ARBA00022450"/>
    </source>
</evidence>
<keyword evidence="4" id="KW-0597">Phosphoprotein</keyword>